<dbReference type="HAMAP" id="MF_00148">
    <property type="entry name" value="UDG"/>
    <property type="match status" value="1"/>
</dbReference>
<organism evidence="6">
    <name type="scientific">freshwater metagenome</name>
    <dbReference type="NCBI Taxonomy" id="449393"/>
    <lineage>
        <taxon>unclassified sequences</taxon>
        <taxon>metagenomes</taxon>
        <taxon>ecological metagenomes</taxon>
    </lineage>
</organism>
<evidence type="ECO:0000259" key="5">
    <source>
        <dbReference type="SMART" id="SM00986"/>
    </source>
</evidence>
<accession>A0A094QB42</accession>
<gene>
    <name evidence="6" type="ORF">GM50_5825</name>
</gene>
<dbReference type="GO" id="GO:0097510">
    <property type="term" value="P:base-excision repair, AP site formation via deaminated base removal"/>
    <property type="evidence" value="ECO:0007669"/>
    <property type="project" value="TreeGrafter"/>
</dbReference>
<dbReference type="NCBIfam" id="NF003592">
    <property type="entry name" value="PRK05254.1-5"/>
    <property type="match status" value="1"/>
</dbReference>
<dbReference type="Gene3D" id="3.40.470.10">
    <property type="entry name" value="Uracil-DNA glycosylase-like domain"/>
    <property type="match status" value="1"/>
</dbReference>
<keyword evidence="2" id="KW-0227">DNA damage</keyword>
<dbReference type="InterPro" id="IPR036895">
    <property type="entry name" value="Uracil-DNA_glycosylase-like_sf"/>
</dbReference>
<dbReference type="PANTHER" id="PTHR11264">
    <property type="entry name" value="URACIL-DNA GLYCOSYLASE"/>
    <property type="match status" value="1"/>
</dbReference>
<dbReference type="PROSITE" id="PS00130">
    <property type="entry name" value="U_DNA_GLYCOSYLASE"/>
    <property type="match status" value="1"/>
</dbReference>
<evidence type="ECO:0000256" key="2">
    <source>
        <dbReference type="ARBA" id="ARBA00022763"/>
    </source>
</evidence>
<dbReference type="GO" id="GO:0004844">
    <property type="term" value="F:uracil DNA N-glycosylase activity"/>
    <property type="evidence" value="ECO:0007669"/>
    <property type="project" value="InterPro"/>
</dbReference>
<dbReference type="EMBL" id="JNSK01000013">
    <property type="protein sequence ID" value="KGA19379.1"/>
    <property type="molecule type" value="Genomic_DNA"/>
</dbReference>
<comment type="similarity">
    <text evidence="1">Belongs to the uracil-DNA glycosylase (UDG) superfamily. UNG family.</text>
</comment>
<dbReference type="AlphaFoldDB" id="A0A094QB42"/>
<dbReference type="CDD" id="cd10027">
    <property type="entry name" value="UDG-F1-like"/>
    <property type="match status" value="1"/>
</dbReference>
<protein>
    <recommendedName>
        <fullName evidence="5">Uracil-DNA glycosylase-like domain-containing protein</fullName>
    </recommendedName>
</protein>
<dbReference type="InterPro" id="IPR018085">
    <property type="entry name" value="Ura-DNA_Glyclase_AS"/>
</dbReference>
<dbReference type="SMART" id="SM00986">
    <property type="entry name" value="UDG"/>
    <property type="match status" value="1"/>
</dbReference>
<dbReference type="Pfam" id="PF03167">
    <property type="entry name" value="UDG"/>
    <property type="match status" value="1"/>
</dbReference>
<reference evidence="6" key="1">
    <citation type="submission" date="2014-05" db="EMBL/GenBank/DDBJ databases">
        <title>Key roles for freshwater Actinobacteria revealed by deep metagenomic sequencing.</title>
        <authorList>
            <person name="Ghai R."/>
            <person name="Mizuno C.M."/>
            <person name="Picazo A."/>
            <person name="Camacho A."/>
            <person name="Rodriguez-Valera F."/>
        </authorList>
    </citation>
    <scope>NUCLEOTIDE SEQUENCE</scope>
</reference>
<proteinExistence type="inferred from homology"/>
<name>A0A094QB42_9ZZZZ</name>
<evidence type="ECO:0000256" key="3">
    <source>
        <dbReference type="ARBA" id="ARBA00022801"/>
    </source>
</evidence>
<sequence>MLEQIDPSWRSVFEPHASLISQIEERILNTEIAPAKSQIFRAFSVPVTSYRVVIVGQDPYPTKGYANGLAFSVNPEIAKLPASLRNIFTEYVSDTGFARPATGDLSNWQAAGVALLNTSLTINLNDKKEHLSIGWSEITRSALKALSENGCVAILWGSHAQRAGEVFSEEMRIASVHPSPLSAYRGFFGSKPFTSANELLVASNRKPINWKLA</sequence>
<evidence type="ECO:0000256" key="1">
    <source>
        <dbReference type="ARBA" id="ARBA00008184"/>
    </source>
</evidence>
<evidence type="ECO:0000313" key="6">
    <source>
        <dbReference type="EMBL" id="KGA19379.1"/>
    </source>
</evidence>
<evidence type="ECO:0000256" key="4">
    <source>
        <dbReference type="ARBA" id="ARBA00023204"/>
    </source>
</evidence>
<dbReference type="InterPro" id="IPR005122">
    <property type="entry name" value="Uracil-DNA_glycosylase-like"/>
</dbReference>
<dbReference type="InterPro" id="IPR002043">
    <property type="entry name" value="UDG_fam1"/>
</dbReference>
<dbReference type="SUPFAM" id="SSF52141">
    <property type="entry name" value="Uracil-DNA glycosylase-like"/>
    <property type="match status" value="1"/>
</dbReference>
<keyword evidence="4" id="KW-0234">DNA repair</keyword>
<dbReference type="NCBIfam" id="NF003588">
    <property type="entry name" value="PRK05254.1-1"/>
    <property type="match status" value="1"/>
</dbReference>
<comment type="caution">
    <text evidence="6">The sequence shown here is derived from an EMBL/GenBank/DDBJ whole genome shotgun (WGS) entry which is preliminary data.</text>
</comment>
<feature type="domain" description="Uracil-DNA glycosylase-like" evidence="5">
    <location>
        <begin position="43"/>
        <end position="200"/>
    </location>
</feature>
<keyword evidence="3" id="KW-0378">Hydrolase</keyword>
<dbReference type="SMART" id="SM00987">
    <property type="entry name" value="UreE_C"/>
    <property type="match status" value="1"/>
</dbReference>
<dbReference type="PANTHER" id="PTHR11264:SF0">
    <property type="entry name" value="URACIL-DNA GLYCOSYLASE"/>
    <property type="match status" value="1"/>
</dbReference>